<dbReference type="Pfam" id="PF13305">
    <property type="entry name" value="TetR_C_33"/>
    <property type="match status" value="1"/>
</dbReference>
<keyword evidence="1" id="KW-0805">Transcription regulation</keyword>
<dbReference type="PRINTS" id="PR00455">
    <property type="entry name" value="HTHTETR"/>
</dbReference>
<feature type="domain" description="HTH tetR-type" evidence="5">
    <location>
        <begin position="20"/>
        <end position="80"/>
    </location>
</feature>
<dbReference type="Proteomes" id="UP000316225">
    <property type="component" value="Unassembled WGS sequence"/>
</dbReference>
<dbReference type="OrthoDB" id="7056813at2"/>
<dbReference type="AlphaFoldDB" id="A0A562NB91"/>
<dbReference type="SUPFAM" id="SSF48498">
    <property type="entry name" value="Tetracyclin repressor-like, C-terminal domain"/>
    <property type="match status" value="1"/>
</dbReference>
<gene>
    <name evidence="6" type="ORF">IQ24_03672</name>
</gene>
<dbReference type="InterPro" id="IPR009057">
    <property type="entry name" value="Homeodomain-like_sf"/>
</dbReference>
<dbReference type="SUPFAM" id="SSF46689">
    <property type="entry name" value="Homeodomain-like"/>
    <property type="match status" value="1"/>
</dbReference>
<dbReference type="InterPro" id="IPR001647">
    <property type="entry name" value="HTH_TetR"/>
</dbReference>
<dbReference type="RefSeq" id="WP_145399725.1">
    <property type="nucleotide sequence ID" value="NZ_VLKU01000014.1"/>
</dbReference>
<dbReference type="PANTHER" id="PTHR30055:SF220">
    <property type="entry name" value="TETR-FAMILY REGULATORY PROTEIN"/>
    <property type="match status" value="1"/>
</dbReference>
<dbReference type="InterPro" id="IPR050109">
    <property type="entry name" value="HTH-type_TetR-like_transc_reg"/>
</dbReference>
<dbReference type="PROSITE" id="PS50977">
    <property type="entry name" value="HTH_TETR_2"/>
    <property type="match status" value="1"/>
</dbReference>
<accession>A0A562NB91</accession>
<proteinExistence type="predicted"/>
<dbReference type="GO" id="GO:0003700">
    <property type="term" value="F:DNA-binding transcription factor activity"/>
    <property type="evidence" value="ECO:0007669"/>
    <property type="project" value="TreeGrafter"/>
</dbReference>
<keyword evidence="3" id="KW-0804">Transcription</keyword>
<feature type="DNA-binding region" description="H-T-H motif" evidence="4">
    <location>
        <begin position="43"/>
        <end position="62"/>
    </location>
</feature>
<dbReference type="Gene3D" id="1.10.357.10">
    <property type="entry name" value="Tetracycline Repressor, domain 2"/>
    <property type="match status" value="1"/>
</dbReference>
<evidence type="ECO:0000313" key="6">
    <source>
        <dbReference type="EMBL" id="TWI29462.1"/>
    </source>
</evidence>
<evidence type="ECO:0000313" key="7">
    <source>
        <dbReference type="Proteomes" id="UP000316225"/>
    </source>
</evidence>
<name>A0A562NB91_9RHOB</name>
<evidence type="ECO:0000256" key="2">
    <source>
        <dbReference type="ARBA" id="ARBA00023125"/>
    </source>
</evidence>
<comment type="caution">
    <text evidence="6">The sequence shown here is derived from an EMBL/GenBank/DDBJ whole genome shotgun (WGS) entry which is preliminary data.</text>
</comment>
<evidence type="ECO:0000256" key="3">
    <source>
        <dbReference type="ARBA" id="ARBA00023163"/>
    </source>
</evidence>
<dbReference type="GO" id="GO:0000976">
    <property type="term" value="F:transcription cis-regulatory region binding"/>
    <property type="evidence" value="ECO:0007669"/>
    <property type="project" value="TreeGrafter"/>
</dbReference>
<keyword evidence="2 4" id="KW-0238">DNA-binding</keyword>
<evidence type="ECO:0000256" key="1">
    <source>
        <dbReference type="ARBA" id="ARBA00023015"/>
    </source>
</evidence>
<dbReference type="InterPro" id="IPR036271">
    <property type="entry name" value="Tet_transcr_reg_TetR-rel_C_sf"/>
</dbReference>
<dbReference type="Pfam" id="PF00440">
    <property type="entry name" value="TetR_N"/>
    <property type="match status" value="1"/>
</dbReference>
<sequence>MNEFSSAPGPTENARPYHHGSLRAALLTATVDFIRQHGLENLSIREIAKQLGVSPAAPFRHFASRSALLTAVAEEAILLLRKSYEAQIAACDSDNPLVHFMALGHGYLIWATSHPTHFLVLNSRNLIDVGGSALLKQENAHLQNLMAGLLHQAEAQGLLPPEARPRDLILGGRALVYGLARMVTDGHMRGVPEETLLPMLEAAMRAYVSRVQRSA</sequence>
<dbReference type="EMBL" id="VLKU01000014">
    <property type="protein sequence ID" value="TWI29462.1"/>
    <property type="molecule type" value="Genomic_DNA"/>
</dbReference>
<evidence type="ECO:0000256" key="4">
    <source>
        <dbReference type="PROSITE-ProRule" id="PRU00335"/>
    </source>
</evidence>
<reference evidence="6 7" key="1">
    <citation type="journal article" date="2015" name="Stand. Genomic Sci.">
        <title>Genomic Encyclopedia of Bacterial and Archaeal Type Strains, Phase III: the genomes of soil and plant-associated and newly described type strains.</title>
        <authorList>
            <person name="Whitman W.B."/>
            <person name="Woyke T."/>
            <person name="Klenk H.P."/>
            <person name="Zhou Y."/>
            <person name="Lilburn T.G."/>
            <person name="Beck B.J."/>
            <person name="De Vos P."/>
            <person name="Vandamme P."/>
            <person name="Eisen J.A."/>
            <person name="Garrity G."/>
            <person name="Hugenholtz P."/>
            <person name="Kyrpides N.C."/>
        </authorList>
    </citation>
    <scope>NUCLEOTIDE SEQUENCE [LARGE SCALE GENOMIC DNA]</scope>
    <source>
        <strain evidence="6 7">CGMCC 1.5364</strain>
    </source>
</reference>
<keyword evidence="7" id="KW-1185">Reference proteome</keyword>
<dbReference type="PANTHER" id="PTHR30055">
    <property type="entry name" value="HTH-TYPE TRANSCRIPTIONAL REGULATOR RUTR"/>
    <property type="match status" value="1"/>
</dbReference>
<organism evidence="6 7">
    <name type="scientific">Paracoccus sulfuroxidans</name>
    <dbReference type="NCBI Taxonomy" id="384678"/>
    <lineage>
        <taxon>Bacteria</taxon>
        <taxon>Pseudomonadati</taxon>
        <taxon>Pseudomonadota</taxon>
        <taxon>Alphaproteobacteria</taxon>
        <taxon>Rhodobacterales</taxon>
        <taxon>Paracoccaceae</taxon>
        <taxon>Paracoccus</taxon>
    </lineage>
</organism>
<dbReference type="InterPro" id="IPR025996">
    <property type="entry name" value="MT1864/Rv1816-like_C"/>
</dbReference>
<evidence type="ECO:0000259" key="5">
    <source>
        <dbReference type="PROSITE" id="PS50977"/>
    </source>
</evidence>
<protein>
    <submittedName>
        <fullName evidence="6">TetR family transcriptional regulator</fullName>
    </submittedName>
</protein>